<dbReference type="Proteomes" id="UP001054945">
    <property type="component" value="Unassembled WGS sequence"/>
</dbReference>
<protein>
    <submittedName>
        <fullName evidence="2">Uncharacterized protein</fullName>
    </submittedName>
</protein>
<sequence>MPKEQKRRNENRNNYLRIFDAGMKGSIPNKSESFPKGTDQRICLSKPVSRPKVDTKSDRDEPEGVTKDKFSTTILLPLQQNIVRVLLGSRLPNSLGMLSVNVCKQTMKVENEGSKMRRKDEKGPELN</sequence>
<reference evidence="2 3" key="1">
    <citation type="submission" date="2021-06" db="EMBL/GenBank/DDBJ databases">
        <title>Caerostris extrusa draft genome.</title>
        <authorList>
            <person name="Kono N."/>
            <person name="Arakawa K."/>
        </authorList>
    </citation>
    <scope>NUCLEOTIDE SEQUENCE [LARGE SCALE GENOMIC DNA]</scope>
</reference>
<feature type="compositionally biased region" description="Basic and acidic residues" evidence="1">
    <location>
        <begin position="51"/>
        <end position="66"/>
    </location>
</feature>
<evidence type="ECO:0000313" key="2">
    <source>
        <dbReference type="EMBL" id="GIY93715.1"/>
    </source>
</evidence>
<dbReference type="AlphaFoldDB" id="A0AAV4XF96"/>
<accession>A0AAV4XF96</accession>
<keyword evidence="3" id="KW-1185">Reference proteome</keyword>
<dbReference type="EMBL" id="BPLR01017696">
    <property type="protein sequence ID" value="GIY93715.1"/>
    <property type="molecule type" value="Genomic_DNA"/>
</dbReference>
<name>A0AAV4XF96_CAEEX</name>
<gene>
    <name evidence="2" type="ORF">CEXT_370811</name>
</gene>
<evidence type="ECO:0000313" key="3">
    <source>
        <dbReference type="Proteomes" id="UP001054945"/>
    </source>
</evidence>
<feature type="region of interest" description="Disordered" evidence="1">
    <location>
        <begin position="20"/>
        <end position="66"/>
    </location>
</feature>
<evidence type="ECO:0000256" key="1">
    <source>
        <dbReference type="SAM" id="MobiDB-lite"/>
    </source>
</evidence>
<organism evidence="2 3">
    <name type="scientific">Caerostris extrusa</name>
    <name type="common">Bark spider</name>
    <name type="synonym">Caerostris bankana</name>
    <dbReference type="NCBI Taxonomy" id="172846"/>
    <lineage>
        <taxon>Eukaryota</taxon>
        <taxon>Metazoa</taxon>
        <taxon>Ecdysozoa</taxon>
        <taxon>Arthropoda</taxon>
        <taxon>Chelicerata</taxon>
        <taxon>Arachnida</taxon>
        <taxon>Araneae</taxon>
        <taxon>Araneomorphae</taxon>
        <taxon>Entelegynae</taxon>
        <taxon>Araneoidea</taxon>
        <taxon>Araneidae</taxon>
        <taxon>Caerostris</taxon>
    </lineage>
</organism>
<proteinExistence type="predicted"/>
<comment type="caution">
    <text evidence="2">The sequence shown here is derived from an EMBL/GenBank/DDBJ whole genome shotgun (WGS) entry which is preliminary data.</text>
</comment>